<evidence type="ECO:0000313" key="2">
    <source>
        <dbReference type="EMBL" id="CAF4906626.1"/>
    </source>
</evidence>
<evidence type="ECO:0000313" key="1">
    <source>
        <dbReference type="EMBL" id="CAF3369153.1"/>
    </source>
</evidence>
<gene>
    <name evidence="1" type="ORF">KIK155_LOCUS5226</name>
    <name evidence="2" type="ORF">TOA249_LOCUS31084</name>
</gene>
<dbReference type="EMBL" id="CAJNYV010000584">
    <property type="protein sequence ID" value="CAF3369153.1"/>
    <property type="molecule type" value="Genomic_DNA"/>
</dbReference>
<dbReference type="EMBL" id="CAJOBS010005919">
    <property type="protein sequence ID" value="CAF4906626.1"/>
    <property type="molecule type" value="Genomic_DNA"/>
</dbReference>
<name>A0A821VIF7_9BILA</name>
<accession>A0A821VIF7</accession>
<dbReference type="AlphaFoldDB" id="A0A821VIF7"/>
<evidence type="ECO:0000313" key="3">
    <source>
        <dbReference type="Proteomes" id="UP000663838"/>
    </source>
</evidence>
<dbReference type="Proteomes" id="UP000663865">
    <property type="component" value="Unassembled WGS sequence"/>
</dbReference>
<comment type="caution">
    <text evidence="2">The sequence shown here is derived from an EMBL/GenBank/DDBJ whole genome shotgun (WGS) entry which is preliminary data.</text>
</comment>
<protein>
    <submittedName>
        <fullName evidence="2">Uncharacterized protein</fullName>
    </submittedName>
</protein>
<organism evidence="2 3">
    <name type="scientific">Rotaria socialis</name>
    <dbReference type="NCBI Taxonomy" id="392032"/>
    <lineage>
        <taxon>Eukaryota</taxon>
        <taxon>Metazoa</taxon>
        <taxon>Spiralia</taxon>
        <taxon>Gnathifera</taxon>
        <taxon>Rotifera</taxon>
        <taxon>Eurotatoria</taxon>
        <taxon>Bdelloidea</taxon>
        <taxon>Philodinida</taxon>
        <taxon>Philodinidae</taxon>
        <taxon>Rotaria</taxon>
    </lineage>
</organism>
<sequence length="302" mass="34536">MISKIFSVVLGLFIVSIVSIVQLAPVKSISDGILSSQKMAERSAKLIQPSIISASQTSTGSPVSANTTTVAHGINDIKKKRQIDNYERLGDFLDDENTPKDLFYPKIKQWPKKIYDNRDKSVDTDKTNAFTDIIMNPDEYINLARKRRSINLNSASNQRNKRSLSLYNLYNTDPLYEALVERQQYASPGRAYAVYPPTYERNVRADFAPYFYDSPQWNSAYANAIENNENQSPFSLSDDDDGDDDGYLRFPVLPEANYMPFDNLQLQKAYQYDNAPIDEVNNDDDDEESVYMPYERIESLFQ</sequence>
<proteinExistence type="predicted"/>
<reference evidence="2" key="1">
    <citation type="submission" date="2021-02" db="EMBL/GenBank/DDBJ databases">
        <authorList>
            <person name="Nowell W R."/>
        </authorList>
    </citation>
    <scope>NUCLEOTIDE SEQUENCE</scope>
</reference>
<dbReference type="Proteomes" id="UP000663838">
    <property type="component" value="Unassembled WGS sequence"/>
</dbReference>